<evidence type="ECO:0000259" key="7">
    <source>
        <dbReference type="Pfam" id="PF14322"/>
    </source>
</evidence>
<comment type="caution">
    <text evidence="8">The sequence shown here is derived from an EMBL/GenBank/DDBJ whole genome shotgun (WGS) entry which is preliminary data.</text>
</comment>
<dbReference type="PROSITE" id="PS51257">
    <property type="entry name" value="PROKAR_LIPOPROTEIN"/>
    <property type="match status" value="1"/>
</dbReference>
<dbReference type="RefSeq" id="WP_148464103.1">
    <property type="nucleotide sequence ID" value="NZ_JBCLPP010000010.1"/>
</dbReference>
<dbReference type="InterPro" id="IPR011990">
    <property type="entry name" value="TPR-like_helical_dom_sf"/>
</dbReference>
<dbReference type="Pfam" id="PF07980">
    <property type="entry name" value="SusD_RagB"/>
    <property type="match status" value="1"/>
</dbReference>
<dbReference type="EMBL" id="JBCLPP010000010">
    <property type="protein sequence ID" value="MEY8244926.1"/>
    <property type="molecule type" value="Genomic_DNA"/>
</dbReference>
<keyword evidence="4" id="KW-0472">Membrane</keyword>
<keyword evidence="9" id="KW-1185">Reference proteome</keyword>
<sequence length="678" mass="77555">MKTLSILTKGVATVMATTLLAGCSDDFLKPEPLSFYEPALTFSTESGLQAALAMCDRHLRVNYIWYDHRDQDSPLGTDYMFSDYMVMGMTDTGAGFNDNFVRRTTPNGDGTKNGFIFGAFWDEGYNNIKYANGVINNLPRVDGLDENTKNAYLGRGYFHRAYSYYHLVFNFGDVPLVTKILEVPKQNYRSTKKEAIIKKMIEDLEFAVEWVPTQADTKYYGMVNKEACKHLLIKFYLADGRFKDAETLATDLIENSGLALMRESFGTNTTQTQGEPKTWKIERNVIWDLHRPENKIGAFNTEYILGAPIVSEQSFHSHPWMRIYGPFWASGDFKAPDGKAAMARYARANSKYDPNGDWLRAIGRGIAVYRPTYYVQHTMWQVNGIEDKDDLRHNSRVGNWVNMEDLTYNNKDTQYYGQHVRLTKDGAQPLPDGTWHRDDLLCPDTLRSWFDFPLYKIYYYDKVREDQKNAQGVGTADEIQGSTTGGNGNLYVFRLAETYLLRAEAKLYQGNGGGAADDLNELRRRAKCSQMYNGAVNIGDIMNERGRELYMEEFRHAELVRVSMILANTGIADEWGNTYSAATWDKQEGIDRNGGSYWYQRLMHYSYYNRGGGINSGKWGPFEFLMGKHNLYWPIKKSAIEANKKGQLKQNFGYEGYDEAVPVWETWEEAVADEDNAK</sequence>
<evidence type="ECO:0000313" key="8">
    <source>
        <dbReference type="EMBL" id="MEY8244926.1"/>
    </source>
</evidence>
<comment type="similarity">
    <text evidence="2">Belongs to the SusD family.</text>
</comment>
<feature type="domain" description="SusD-like N-terminal" evidence="7">
    <location>
        <begin position="117"/>
        <end position="237"/>
    </location>
</feature>
<dbReference type="InterPro" id="IPR012944">
    <property type="entry name" value="SusD_RagB_dom"/>
</dbReference>
<dbReference type="Gene3D" id="1.25.40.390">
    <property type="match status" value="1"/>
</dbReference>
<dbReference type="Pfam" id="PF14322">
    <property type="entry name" value="SusD-like_3"/>
    <property type="match status" value="1"/>
</dbReference>
<dbReference type="Proteomes" id="UP001565200">
    <property type="component" value="Unassembled WGS sequence"/>
</dbReference>
<evidence type="ECO:0000259" key="6">
    <source>
        <dbReference type="Pfam" id="PF07980"/>
    </source>
</evidence>
<comment type="subcellular location">
    <subcellularLocation>
        <location evidence="1">Cell outer membrane</location>
    </subcellularLocation>
</comment>
<feature type="domain" description="RagB/SusD" evidence="6">
    <location>
        <begin position="475"/>
        <end position="654"/>
    </location>
</feature>
<dbReference type="SUPFAM" id="SSF48452">
    <property type="entry name" value="TPR-like"/>
    <property type="match status" value="1"/>
</dbReference>
<keyword evidence="5" id="KW-0998">Cell outer membrane</keyword>
<reference evidence="8 9" key="1">
    <citation type="submission" date="2024-03" db="EMBL/GenBank/DDBJ databases">
        <title>Mouse gut bacterial collection (mGBC) of GemPharmatech.</title>
        <authorList>
            <person name="He Y."/>
            <person name="Dong L."/>
            <person name="Wu D."/>
            <person name="Gao X."/>
            <person name="Lin Z."/>
        </authorList>
    </citation>
    <scope>NUCLEOTIDE SEQUENCE [LARGE SCALE GENOMIC DNA]</scope>
    <source>
        <strain evidence="8 9">54-13</strain>
    </source>
</reference>
<accession>A0ABV4CW77</accession>
<name>A0ABV4CW77_9BACT</name>
<evidence type="ECO:0000256" key="3">
    <source>
        <dbReference type="ARBA" id="ARBA00022729"/>
    </source>
</evidence>
<proteinExistence type="inferred from homology"/>
<evidence type="ECO:0000256" key="4">
    <source>
        <dbReference type="ARBA" id="ARBA00023136"/>
    </source>
</evidence>
<gene>
    <name evidence="8" type="ORF">AAK873_04730</name>
</gene>
<evidence type="ECO:0000256" key="5">
    <source>
        <dbReference type="ARBA" id="ARBA00023237"/>
    </source>
</evidence>
<keyword evidence="3" id="KW-0732">Signal</keyword>
<evidence type="ECO:0000256" key="1">
    <source>
        <dbReference type="ARBA" id="ARBA00004442"/>
    </source>
</evidence>
<protein>
    <submittedName>
        <fullName evidence="8">RagB/SusD family nutrient uptake outer membrane protein</fullName>
    </submittedName>
</protein>
<evidence type="ECO:0000313" key="9">
    <source>
        <dbReference type="Proteomes" id="UP001565200"/>
    </source>
</evidence>
<dbReference type="InterPro" id="IPR033985">
    <property type="entry name" value="SusD-like_N"/>
</dbReference>
<organism evidence="8 9">
    <name type="scientific">Heminiphilus faecis</name>
    <dbReference type="NCBI Taxonomy" id="2601703"/>
    <lineage>
        <taxon>Bacteria</taxon>
        <taxon>Pseudomonadati</taxon>
        <taxon>Bacteroidota</taxon>
        <taxon>Bacteroidia</taxon>
        <taxon>Bacteroidales</taxon>
        <taxon>Muribaculaceae</taxon>
        <taxon>Heminiphilus</taxon>
    </lineage>
</organism>
<evidence type="ECO:0000256" key="2">
    <source>
        <dbReference type="ARBA" id="ARBA00006275"/>
    </source>
</evidence>